<keyword evidence="3 6" id="KW-0256">Endoplasmic reticulum</keyword>
<evidence type="ECO:0000256" key="1">
    <source>
        <dbReference type="ARBA" id="ARBA00004477"/>
    </source>
</evidence>
<organism evidence="8 9">
    <name type="scientific">Brassica napus</name>
    <name type="common">Rape</name>
    <dbReference type="NCBI Taxonomy" id="3708"/>
    <lineage>
        <taxon>Eukaryota</taxon>
        <taxon>Viridiplantae</taxon>
        <taxon>Streptophyta</taxon>
        <taxon>Embryophyta</taxon>
        <taxon>Tracheophyta</taxon>
        <taxon>Spermatophyta</taxon>
        <taxon>Magnoliopsida</taxon>
        <taxon>eudicotyledons</taxon>
        <taxon>Gunneridae</taxon>
        <taxon>Pentapetalae</taxon>
        <taxon>rosids</taxon>
        <taxon>malvids</taxon>
        <taxon>Brassicales</taxon>
        <taxon>Brassicaceae</taxon>
        <taxon>Brassiceae</taxon>
        <taxon>Brassica</taxon>
    </lineage>
</organism>
<evidence type="ECO:0000313" key="8">
    <source>
        <dbReference type="EMBL" id="KAH0939533.1"/>
    </source>
</evidence>
<evidence type="ECO:0000256" key="6">
    <source>
        <dbReference type="RuleBase" id="RU363132"/>
    </source>
</evidence>
<keyword evidence="4 6" id="KW-1133">Transmembrane helix</keyword>
<dbReference type="Proteomes" id="UP000824890">
    <property type="component" value="Unassembled WGS sequence"/>
</dbReference>
<evidence type="ECO:0000313" key="9">
    <source>
        <dbReference type="Proteomes" id="UP000824890"/>
    </source>
</evidence>
<evidence type="ECO:0000256" key="3">
    <source>
        <dbReference type="ARBA" id="ARBA00022824"/>
    </source>
</evidence>
<dbReference type="InterPro" id="IPR003388">
    <property type="entry name" value="Reticulon"/>
</dbReference>
<comment type="caution">
    <text evidence="8">The sequence shown here is derived from an EMBL/GenBank/DDBJ whole genome shotgun (WGS) entry which is preliminary data.</text>
</comment>
<gene>
    <name evidence="8" type="ORF">HID58_006994</name>
</gene>
<dbReference type="PANTHER" id="PTHR10994:SF177">
    <property type="entry name" value="RETICULON-LIKE PROTEIN B15"/>
    <property type="match status" value="1"/>
</dbReference>
<accession>A0ABQ8EFJ4</accession>
<keyword evidence="5 6" id="KW-0472">Membrane</keyword>
<sequence>MTTMPKKSDIHERLNGNYTYNILIDDVLWRCSGGFICVGKQDNIRHHTCNGHTYLIKETEPVPFLCSILLLLILLLFIWVKRPPTPEELQQEDSPVRALFSEIEGLLLMLYEIAYGEDIKTFIWAILYVAIIYTIGSYINLLTIFYICLVCLLTIPVLYLQYQEVVDNFIGEVSEMKNKTLRLFNSRATKKKKKLY</sequence>
<keyword evidence="2 6" id="KW-0812">Transmembrane</keyword>
<dbReference type="EMBL" id="JAGKQM010000002">
    <property type="protein sequence ID" value="KAH0939533.1"/>
    <property type="molecule type" value="Genomic_DNA"/>
</dbReference>
<feature type="domain" description="Reticulon" evidence="7">
    <location>
        <begin position="23"/>
        <end position="196"/>
    </location>
</feature>
<comment type="subcellular location">
    <subcellularLocation>
        <location evidence="1 6">Endoplasmic reticulum membrane</location>
        <topology evidence="1 6">Multi-pass membrane protein</topology>
    </subcellularLocation>
</comment>
<feature type="transmembrane region" description="Helical" evidence="6">
    <location>
        <begin position="121"/>
        <end position="138"/>
    </location>
</feature>
<dbReference type="PROSITE" id="PS50845">
    <property type="entry name" value="RETICULON"/>
    <property type="match status" value="1"/>
</dbReference>
<evidence type="ECO:0000256" key="2">
    <source>
        <dbReference type="ARBA" id="ARBA00022692"/>
    </source>
</evidence>
<dbReference type="Pfam" id="PF02453">
    <property type="entry name" value="Reticulon"/>
    <property type="match status" value="1"/>
</dbReference>
<evidence type="ECO:0000259" key="7">
    <source>
        <dbReference type="PROSITE" id="PS50845"/>
    </source>
</evidence>
<reference evidence="8 9" key="1">
    <citation type="submission" date="2021-05" db="EMBL/GenBank/DDBJ databases">
        <title>Genome Assembly of Synthetic Allotetraploid Brassica napus Reveals Homoeologous Exchanges between Subgenomes.</title>
        <authorList>
            <person name="Davis J.T."/>
        </authorList>
    </citation>
    <scope>NUCLEOTIDE SEQUENCE [LARGE SCALE GENOMIC DNA]</scope>
    <source>
        <strain evidence="9">cv. Da-Ae</strain>
        <tissue evidence="8">Seedling</tissue>
    </source>
</reference>
<evidence type="ECO:0000256" key="4">
    <source>
        <dbReference type="ARBA" id="ARBA00022989"/>
    </source>
</evidence>
<feature type="transmembrane region" description="Helical" evidence="6">
    <location>
        <begin position="62"/>
        <end position="80"/>
    </location>
</feature>
<keyword evidence="9" id="KW-1185">Reference proteome</keyword>
<proteinExistence type="predicted"/>
<dbReference type="InterPro" id="IPR045064">
    <property type="entry name" value="Reticulon-like"/>
</dbReference>
<protein>
    <recommendedName>
        <fullName evidence="6">Reticulon-like protein</fullName>
    </recommendedName>
</protein>
<evidence type="ECO:0000256" key="5">
    <source>
        <dbReference type="ARBA" id="ARBA00023136"/>
    </source>
</evidence>
<name>A0ABQ8EFJ4_BRANA</name>
<dbReference type="PANTHER" id="PTHR10994">
    <property type="entry name" value="RETICULON"/>
    <property type="match status" value="1"/>
</dbReference>